<keyword evidence="4" id="KW-1185">Reference proteome</keyword>
<dbReference type="Gene3D" id="3.40.50.1000">
    <property type="entry name" value="HAD superfamily/HAD-like"/>
    <property type="match status" value="1"/>
</dbReference>
<dbReference type="OrthoDB" id="3774052at2"/>
<protein>
    <submittedName>
        <fullName evidence="3">Haloacid dehalogenase</fullName>
    </submittedName>
</protein>
<dbReference type="AlphaFoldDB" id="A0A344L8W7"/>
<dbReference type="Pfam" id="PF00702">
    <property type="entry name" value="Hydrolase"/>
    <property type="match status" value="1"/>
</dbReference>
<dbReference type="KEGG" id="aab:A4R43_19875"/>
<reference evidence="3 4" key="1">
    <citation type="submission" date="2016-04" db="EMBL/GenBank/DDBJ databases">
        <title>Complete genome sequence and analysis of deep-sea sediment isolate, Amycolatopsis sp. WP1.</title>
        <authorList>
            <person name="Wang H."/>
            <person name="Chen S."/>
            <person name="Wu Q."/>
        </authorList>
    </citation>
    <scope>NUCLEOTIDE SEQUENCE [LARGE SCALE GENOMIC DNA]</scope>
    <source>
        <strain evidence="3 4">WP1</strain>
    </source>
</reference>
<evidence type="ECO:0000256" key="1">
    <source>
        <dbReference type="ARBA" id="ARBA00008106"/>
    </source>
</evidence>
<dbReference type="InterPro" id="IPR023198">
    <property type="entry name" value="PGP-like_dom2"/>
</dbReference>
<evidence type="ECO:0000313" key="3">
    <source>
        <dbReference type="EMBL" id="AXB44491.1"/>
    </source>
</evidence>
<accession>A0A344L8W7</accession>
<dbReference type="InterPro" id="IPR006328">
    <property type="entry name" value="2-HAD"/>
</dbReference>
<dbReference type="NCBIfam" id="TIGR01493">
    <property type="entry name" value="HAD-SF-IA-v2"/>
    <property type="match status" value="1"/>
</dbReference>
<dbReference type="RefSeq" id="WP_113693740.1">
    <property type="nucleotide sequence ID" value="NZ_CP015163.1"/>
</dbReference>
<dbReference type="Gene3D" id="1.10.150.240">
    <property type="entry name" value="Putative phosphatase, domain 2"/>
    <property type="match status" value="1"/>
</dbReference>
<name>A0A344L8W7_9PSEU</name>
<organism evidence="3 4">
    <name type="scientific">Amycolatopsis albispora</name>
    <dbReference type="NCBI Taxonomy" id="1804986"/>
    <lineage>
        <taxon>Bacteria</taxon>
        <taxon>Bacillati</taxon>
        <taxon>Actinomycetota</taxon>
        <taxon>Actinomycetes</taxon>
        <taxon>Pseudonocardiales</taxon>
        <taxon>Pseudonocardiaceae</taxon>
        <taxon>Amycolatopsis</taxon>
    </lineage>
</organism>
<dbReference type="EMBL" id="CP015163">
    <property type="protein sequence ID" value="AXB44491.1"/>
    <property type="molecule type" value="Genomic_DNA"/>
</dbReference>
<comment type="similarity">
    <text evidence="1">Belongs to the HAD-like hydrolase superfamily. S-2-haloalkanoic acid dehalogenase family.</text>
</comment>
<gene>
    <name evidence="3" type="ORF">A4R43_19875</name>
</gene>
<dbReference type="PRINTS" id="PR00413">
    <property type="entry name" value="HADHALOGNASE"/>
</dbReference>
<keyword evidence="2" id="KW-0378">Hydrolase</keyword>
<dbReference type="InterPro" id="IPR023214">
    <property type="entry name" value="HAD_sf"/>
</dbReference>
<proteinExistence type="inferred from homology"/>
<dbReference type="PANTHER" id="PTHR43316:SF3">
    <property type="entry name" value="HALOACID DEHALOGENASE, TYPE II (AFU_ORTHOLOGUE AFUA_2G07750)-RELATED"/>
    <property type="match status" value="1"/>
</dbReference>
<evidence type="ECO:0000313" key="4">
    <source>
        <dbReference type="Proteomes" id="UP000250434"/>
    </source>
</evidence>
<dbReference type="CDD" id="cd02588">
    <property type="entry name" value="HAD_L2-DEX"/>
    <property type="match status" value="1"/>
</dbReference>
<dbReference type="SFLD" id="SFLDS00003">
    <property type="entry name" value="Haloacid_Dehalogenase"/>
    <property type="match status" value="1"/>
</dbReference>
<dbReference type="Proteomes" id="UP000250434">
    <property type="component" value="Chromosome"/>
</dbReference>
<dbReference type="InterPro" id="IPR006439">
    <property type="entry name" value="HAD-SF_hydro_IA"/>
</dbReference>
<dbReference type="GO" id="GO:0019120">
    <property type="term" value="F:hydrolase activity, acting on acid halide bonds, in C-halide compounds"/>
    <property type="evidence" value="ECO:0007669"/>
    <property type="project" value="InterPro"/>
</dbReference>
<dbReference type="InterPro" id="IPR051540">
    <property type="entry name" value="S-2-haloacid_dehalogenase"/>
</dbReference>
<dbReference type="SUPFAM" id="SSF56784">
    <property type="entry name" value="HAD-like"/>
    <property type="match status" value="1"/>
</dbReference>
<dbReference type="PANTHER" id="PTHR43316">
    <property type="entry name" value="HYDROLASE, HALOACID DELAHOGENASE-RELATED"/>
    <property type="match status" value="1"/>
</dbReference>
<sequence length="204" mass="21370">MLCVFDVNETLLDLAPLDEVFGSADARRAWFARVIHTALTVTATGGYRDFAAIAGAAADERHRAELGPVLRSLPAHPDVPSGLARLRDAGFTLVALGNSPLSVVETQLRNAGIRDHFDAVFSAEQAGALKPAAAPYRRVLDAYPGEDAMMIAAHGWDIAGAHAVGLRTAFIERPGQAQLPGGPEADLAAPDIDALATKLIEAGS</sequence>
<evidence type="ECO:0000256" key="2">
    <source>
        <dbReference type="ARBA" id="ARBA00022801"/>
    </source>
</evidence>
<dbReference type="SFLD" id="SFLDG01129">
    <property type="entry name" value="C1.5:_HAD__Beta-PGM__Phosphata"/>
    <property type="match status" value="1"/>
</dbReference>
<dbReference type="InterPro" id="IPR036412">
    <property type="entry name" value="HAD-like_sf"/>
</dbReference>